<dbReference type="PANTHER" id="PTHR11533">
    <property type="entry name" value="PROTEASE M1 ZINC METALLOPROTEASE"/>
    <property type="match status" value="1"/>
</dbReference>
<dbReference type="EC" id="3.4.11.2" evidence="4"/>
<comment type="similarity">
    <text evidence="3">Belongs to the peptidase M1 family.</text>
</comment>
<evidence type="ECO:0000256" key="5">
    <source>
        <dbReference type="ARBA" id="ARBA00015611"/>
    </source>
</evidence>
<dbReference type="GO" id="GO:0005615">
    <property type="term" value="C:extracellular space"/>
    <property type="evidence" value="ECO:0007669"/>
    <property type="project" value="TreeGrafter"/>
</dbReference>
<dbReference type="PANTHER" id="PTHR11533:SF174">
    <property type="entry name" value="PUROMYCIN-SENSITIVE AMINOPEPTIDASE-RELATED"/>
    <property type="match status" value="1"/>
</dbReference>
<keyword evidence="12" id="KW-0732">Signal</keyword>
<evidence type="ECO:0000256" key="2">
    <source>
        <dbReference type="ARBA" id="ARBA00001947"/>
    </source>
</evidence>
<evidence type="ECO:0000313" key="16">
    <source>
        <dbReference type="Proteomes" id="UP001145087"/>
    </source>
</evidence>
<dbReference type="PRINTS" id="PR00756">
    <property type="entry name" value="ALADIPTASE"/>
</dbReference>
<evidence type="ECO:0000256" key="6">
    <source>
        <dbReference type="ARBA" id="ARBA00022438"/>
    </source>
</evidence>
<keyword evidence="8" id="KW-0479">Metal-binding</keyword>
<name>A0A9X3F844_9BACT</name>
<sequence>MIFRKLLPLIVFAFFVFSSTAQKHYQRFESIDVQHYKFEIHLNDTTNRIEGTTIVLVKFLKPAENVVFDLVNSDGQNKGMSVESVKSENKSLSFTHINNRLNIHLTKSTQANETLEFEIKYAGIPADGLVISENKYGDRTFFGDNWPDRAQYWLPTVDHPSDKATLEFLVYAPDHYEVVSNGYLVEKKQLKKDVKFTHWKEDVPLSTKLMVIGIADFVIGNQTKYKDIPVSSWIFPQSKKQGFENYKYGTDALAYFSDLIGPYSYEKLAHVQSKTRYGGMENASCIFYHENTGISNRSQESLFAHEVAHQWFGNSVTEQNWHHVWLSEGFATYLTHIYNQRFYGEEVFRERLKTDREWVIRYSKQNFAPIIDTTVTDYIRLLNANSYQKASWFLHMLREDLGDELFFNGLRKYYTDFQNSTALTDDFQEIMETVSAKDLTLFFKQWLRQPGHPVLDMNWEQEKENLKIRIQQAQADFLFQFPLEIEFVYENGTSEIRTLQIDKLELSPSFITKNKVKEVVLDPRVALLFEMRR</sequence>
<feature type="domain" description="Aminopeptidase N-like N-terminal" evidence="14">
    <location>
        <begin position="34"/>
        <end position="208"/>
    </location>
</feature>
<dbReference type="SUPFAM" id="SSF63737">
    <property type="entry name" value="Leukotriene A4 hydrolase N-terminal domain"/>
    <property type="match status" value="1"/>
</dbReference>
<dbReference type="InterPro" id="IPR050344">
    <property type="entry name" value="Peptidase_M1_aminopeptidases"/>
</dbReference>
<evidence type="ECO:0000256" key="4">
    <source>
        <dbReference type="ARBA" id="ARBA00012564"/>
    </source>
</evidence>
<protein>
    <recommendedName>
        <fullName evidence="5">Aminopeptidase N</fullName>
        <ecNumber evidence="4">3.4.11.2</ecNumber>
    </recommendedName>
</protein>
<dbReference type="CDD" id="cd09603">
    <property type="entry name" value="M1_APN_like"/>
    <property type="match status" value="1"/>
</dbReference>
<dbReference type="GO" id="GO:0042277">
    <property type="term" value="F:peptide binding"/>
    <property type="evidence" value="ECO:0007669"/>
    <property type="project" value="TreeGrafter"/>
</dbReference>
<dbReference type="InterPro" id="IPR045357">
    <property type="entry name" value="Aminopeptidase_N-like_N"/>
</dbReference>
<evidence type="ECO:0000259" key="13">
    <source>
        <dbReference type="Pfam" id="PF01433"/>
    </source>
</evidence>
<keyword evidence="7" id="KW-0645">Protease</keyword>
<evidence type="ECO:0000256" key="12">
    <source>
        <dbReference type="SAM" id="SignalP"/>
    </source>
</evidence>
<organism evidence="15 16">
    <name type="scientific">Draconibacterium aestuarii</name>
    <dbReference type="NCBI Taxonomy" id="2998507"/>
    <lineage>
        <taxon>Bacteria</taxon>
        <taxon>Pseudomonadati</taxon>
        <taxon>Bacteroidota</taxon>
        <taxon>Bacteroidia</taxon>
        <taxon>Marinilabiliales</taxon>
        <taxon>Prolixibacteraceae</taxon>
        <taxon>Draconibacterium</taxon>
    </lineage>
</organism>
<dbReference type="InterPro" id="IPR027268">
    <property type="entry name" value="Peptidase_M4/M1_CTD_sf"/>
</dbReference>
<dbReference type="GO" id="GO:0005737">
    <property type="term" value="C:cytoplasm"/>
    <property type="evidence" value="ECO:0007669"/>
    <property type="project" value="TreeGrafter"/>
</dbReference>
<dbReference type="InterPro" id="IPR001930">
    <property type="entry name" value="Peptidase_M1"/>
</dbReference>
<dbReference type="Gene3D" id="2.60.40.1730">
    <property type="entry name" value="tricorn interacting facor f3 domain"/>
    <property type="match status" value="1"/>
</dbReference>
<dbReference type="GO" id="GO:0043171">
    <property type="term" value="P:peptide catabolic process"/>
    <property type="evidence" value="ECO:0007669"/>
    <property type="project" value="TreeGrafter"/>
</dbReference>
<comment type="cofactor">
    <cofactor evidence="2">
        <name>Zn(2+)</name>
        <dbReference type="ChEBI" id="CHEBI:29105"/>
    </cofactor>
</comment>
<accession>A0A9X3F844</accession>
<keyword evidence="11" id="KW-0482">Metalloprotease</keyword>
<dbReference type="Pfam" id="PF01433">
    <property type="entry name" value="Peptidase_M1"/>
    <property type="match status" value="1"/>
</dbReference>
<evidence type="ECO:0000256" key="9">
    <source>
        <dbReference type="ARBA" id="ARBA00022801"/>
    </source>
</evidence>
<dbReference type="GO" id="GO:0016020">
    <property type="term" value="C:membrane"/>
    <property type="evidence" value="ECO:0007669"/>
    <property type="project" value="TreeGrafter"/>
</dbReference>
<dbReference type="InterPro" id="IPR042097">
    <property type="entry name" value="Aminopeptidase_N-like_N_sf"/>
</dbReference>
<dbReference type="Proteomes" id="UP001145087">
    <property type="component" value="Unassembled WGS sequence"/>
</dbReference>
<reference evidence="15" key="1">
    <citation type="submission" date="2022-11" db="EMBL/GenBank/DDBJ databases">
        <title>Marilongibacter aestuarii gen. nov., sp. nov., isolated from tidal flat sediment.</title>
        <authorList>
            <person name="Jiayan W."/>
        </authorList>
    </citation>
    <scope>NUCLEOTIDE SEQUENCE</scope>
    <source>
        <strain evidence="15">Z1-6</strain>
    </source>
</reference>
<proteinExistence type="inferred from homology"/>
<feature type="chain" id="PRO_5040731572" description="Aminopeptidase N" evidence="12">
    <location>
        <begin position="24"/>
        <end position="533"/>
    </location>
</feature>
<dbReference type="EMBL" id="JAPOHD010000031">
    <property type="protein sequence ID" value="MCY1722155.1"/>
    <property type="molecule type" value="Genomic_DNA"/>
</dbReference>
<evidence type="ECO:0000256" key="7">
    <source>
        <dbReference type="ARBA" id="ARBA00022670"/>
    </source>
</evidence>
<evidence type="ECO:0000256" key="1">
    <source>
        <dbReference type="ARBA" id="ARBA00000098"/>
    </source>
</evidence>
<keyword evidence="16" id="KW-1185">Reference proteome</keyword>
<evidence type="ECO:0000313" key="15">
    <source>
        <dbReference type="EMBL" id="MCY1722155.1"/>
    </source>
</evidence>
<dbReference type="GO" id="GO:0016285">
    <property type="term" value="F:alanyl aminopeptidase activity"/>
    <property type="evidence" value="ECO:0007669"/>
    <property type="project" value="UniProtKB-EC"/>
</dbReference>
<dbReference type="InterPro" id="IPR014782">
    <property type="entry name" value="Peptidase_M1_dom"/>
</dbReference>
<evidence type="ECO:0000259" key="14">
    <source>
        <dbReference type="Pfam" id="PF17900"/>
    </source>
</evidence>
<dbReference type="Pfam" id="PF17900">
    <property type="entry name" value="Peptidase_M1_N"/>
    <property type="match status" value="1"/>
</dbReference>
<keyword evidence="10" id="KW-0862">Zinc</keyword>
<dbReference type="SUPFAM" id="SSF55486">
    <property type="entry name" value="Metalloproteases ('zincins'), catalytic domain"/>
    <property type="match status" value="1"/>
</dbReference>
<comment type="caution">
    <text evidence="15">The sequence shown here is derived from an EMBL/GenBank/DDBJ whole genome shotgun (WGS) entry which is preliminary data.</text>
</comment>
<dbReference type="GO" id="GO:0070006">
    <property type="term" value="F:metalloaminopeptidase activity"/>
    <property type="evidence" value="ECO:0007669"/>
    <property type="project" value="TreeGrafter"/>
</dbReference>
<comment type="catalytic activity">
    <reaction evidence="1">
        <text>Release of an N-terminal amino acid, Xaa-|-Yaa- from a peptide, amide or arylamide. Xaa is preferably Ala, but may be most amino acids including Pro (slow action). When a terminal hydrophobic residue is followed by a prolyl residue, the two may be released as an intact Xaa-Pro dipeptide.</text>
        <dbReference type="EC" id="3.4.11.2"/>
    </reaction>
</comment>
<feature type="signal peptide" evidence="12">
    <location>
        <begin position="1"/>
        <end position="23"/>
    </location>
</feature>
<evidence type="ECO:0000256" key="8">
    <source>
        <dbReference type="ARBA" id="ARBA00022723"/>
    </source>
</evidence>
<evidence type="ECO:0000256" key="11">
    <source>
        <dbReference type="ARBA" id="ARBA00023049"/>
    </source>
</evidence>
<dbReference type="RefSeq" id="WP_343334481.1">
    <property type="nucleotide sequence ID" value="NZ_JAPOHD010000031.1"/>
</dbReference>
<keyword evidence="6" id="KW-0031">Aminopeptidase</keyword>
<dbReference type="AlphaFoldDB" id="A0A9X3F844"/>
<gene>
    <name evidence="15" type="ORF">OU798_17510</name>
</gene>
<evidence type="ECO:0000256" key="3">
    <source>
        <dbReference type="ARBA" id="ARBA00010136"/>
    </source>
</evidence>
<keyword evidence="9" id="KW-0378">Hydrolase</keyword>
<dbReference type="Gene3D" id="1.10.390.10">
    <property type="entry name" value="Neutral Protease Domain 2"/>
    <property type="match status" value="1"/>
</dbReference>
<dbReference type="GO" id="GO:0008270">
    <property type="term" value="F:zinc ion binding"/>
    <property type="evidence" value="ECO:0007669"/>
    <property type="project" value="InterPro"/>
</dbReference>
<dbReference type="GO" id="GO:0006508">
    <property type="term" value="P:proteolysis"/>
    <property type="evidence" value="ECO:0007669"/>
    <property type="project" value="UniProtKB-KW"/>
</dbReference>
<evidence type="ECO:0000256" key="10">
    <source>
        <dbReference type="ARBA" id="ARBA00022833"/>
    </source>
</evidence>
<feature type="domain" description="Peptidase M1 membrane alanine aminopeptidase" evidence="13">
    <location>
        <begin position="259"/>
        <end position="446"/>
    </location>
</feature>